<reference evidence="2" key="1">
    <citation type="submission" date="2014-10" db="EMBL/GenBank/DDBJ databases">
        <title>Host range determinants in two T5-related coliphages isolated from horse feces.</title>
        <authorList>
            <person name="Golomidova A.K."/>
            <person name="Kulikov E.E."/>
            <person name="Letarov A.V."/>
            <person name="Prokhorov N.S."/>
        </authorList>
    </citation>
    <scope>NUCLEOTIDE SEQUENCE [LARGE SCALE GENOMIC DNA]</scope>
</reference>
<protein>
    <submittedName>
        <fullName evidence="1">Putative membrane protein</fullName>
    </submittedName>
</protein>
<gene>
    <name evidence="1" type="ORF">DT57C_000017</name>
</gene>
<evidence type="ECO:0000313" key="1">
    <source>
        <dbReference type="EMBL" id="AJA41537.1"/>
    </source>
</evidence>
<dbReference type="InterPro" id="IPR055661">
    <property type="entry name" value="DUF7237"/>
</dbReference>
<sequence>MEYILIILAIALVFAISTAVHKTREANQVIDDNVKLRSEVTNLKQQREALKLFVAQGSLEHKAEDFIVYLKRYMGIK</sequence>
<name>A0A0A7RS84_9CAUD</name>
<dbReference type="KEGG" id="vg:24723502"/>
<dbReference type="EMBL" id="KM979354">
    <property type="protein sequence ID" value="AJA41537.1"/>
    <property type="molecule type" value="Genomic_DNA"/>
</dbReference>
<dbReference type="GeneID" id="24723502"/>
<dbReference type="Proteomes" id="UP000031090">
    <property type="component" value="Segment"/>
</dbReference>
<reference evidence="1 2" key="2">
    <citation type="journal article" date="2015" name="Arch. Virol.">
        <title>Complete genome sequences of T5-related Escherichia coli bacteriophages DT57C and DT571/2 isolated from horse feces.</title>
        <authorList>
            <person name="Golomidova A.K."/>
            <person name="Kulikov E.E."/>
            <person name="Prokhorov N.S."/>
            <person name="Guerrero-Ferreira R.C."/>
            <person name="Ksenzenko V.N."/>
            <person name="Tarasyan K.K."/>
            <person name="Letarov A.V."/>
        </authorList>
    </citation>
    <scope>NUCLEOTIDE SEQUENCE [LARGE SCALE GENOMIC DNA]</scope>
</reference>
<organism evidence="1 2">
    <name type="scientific">Escherichia phage DT57C</name>
    <dbReference type="NCBI Taxonomy" id="2681606"/>
    <lineage>
        <taxon>Viruses</taxon>
        <taxon>Duplodnaviria</taxon>
        <taxon>Heunggongvirae</taxon>
        <taxon>Uroviricota</taxon>
        <taxon>Caudoviricetes</taxon>
        <taxon>Demerecviridae</taxon>
        <taxon>Markadamsvirinae</taxon>
        <taxon>Tequintavirus</taxon>
        <taxon>Tequintavirus DT57C</taxon>
    </lineage>
</organism>
<dbReference type="Pfam" id="PF23884">
    <property type="entry name" value="DUF7237"/>
    <property type="match status" value="1"/>
</dbReference>
<accession>A0A0A7RS84</accession>
<evidence type="ECO:0000313" key="2">
    <source>
        <dbReference type="Proteomes" id="UP000031090"/>
    </source>
</evidence>
<keyword evidence="2" id="KW-1185">Reference proteome</keyword>
<dbReference type="RefSeq" id="YP_009149798.1">
    <property type="nucleotide sequence ID" value="NC_027356.1"/>
</dbReference>
<proteinExistence type="predicted"/>